<dbReference type="AlphaFoldDB" id="A0A8J8P6S0"/>
<sequence length="425" mass="46373">MIVMDITNGDVVTATQFSATNYDCNRRNLLLLDDGSIILGDNTRIVKVTPPQTNAPTNTLSGYETIGLQTNTAQSYLHVFAYASSFCIITAMDMASFTRVYQYLAQCASASADDLAQTFQSCIHQTSSTVDTIIFQEGTRFFRIHNQYSPPTFTTSSVHDTNTLNGKGLHCVSNDLVYSLMHGTYSPDSNRIFVAEVNFNTNKITYRRYLQSITSSVFHGVIYAADKFFLVGFSQSIQRTSSSSFNTRASKTNGVIYSPLFSCQSVNRFSHPQITLTANTYTLTATTNTYTSSSITVNDLSSSLPSRSNIVSTEFEGQYVGSCSLQLPVAPHDYTALSSTQTTSAFTYAIESMSVTIPITQFNATKVSSAPDPVYTYSLDSYYQHPNGVTVSAATGDIVISSPSTIGAVTYTVVIEGKLQDCQTI</sequence>
<comment type="caution">
    <text evidence="1">The sequence shown here is derived from an EMBL/GenBank/DDBJ whole genome shotgun (WGS) entry which is preliminary data.</text>
</comment>
<name>A0A8J8P6S0_HALGN</name>
<keyword evidence="2" id="KW-1185">Reference proteome</keyword>
<evidence type="ECO:0000313" key="1">
    <source>
        <dbReference type="EMBL" id="TNV86964.1"/>
    </source>
</evidence>
<dbReference type="EMBL" id="RRYP01000708">
    <property type="protein sequence ID" value="TNV86964.1"/>
    <property type="molecule type" value="Genomic_DNA"/>
</dbReference>
<gene>
    <name evidence="1" type="ORF">FGO68_gene18</name>
</gene>
<reference evidence="1" key="1">
    <citation type="submission" date="2019-06" db="EMBL/GenBank/DDBJ databases">
        <authorList>
            <person name="Zheng W."/>
        </authorList>
    </citation>
    <scope>NUCLEOTIDE SEQUENCE</scope>
    <source>
        <strain evidence="1">QDHG01</strain>
    </source>
</reference>
<evidence type="ECO:0000313" key="2">
    <source>
        <dbReference type="Proteomes" id="UP000785679"/>
    </source>
</evidence>
<accession>A0A8J8P6S0</accession>
<dbReference type="Proteomes" id="UP000785679">
    <property type="component" value="Unassembled WGS sequence"/>
</dbReference>
<protein>
    <submittedName>
        <fullName evidence="1">Uncharacterized protein</fullName>
    </submittedName>
</protein>
<proteinExistence type="predicted"/>
<organism evidence="1 2">
    <name type="scientific">Halteria grandinella</name>
    <dbReference type="NCBI Taxonomy" id="5974"/>
    <lineage>
        <taxon>Eukaryota</taxon>
        <taxon>Sar</taxon>
        <taxon>Alveolata</taxon>
        <taxon>Ciliophora</taxon>
        <taxon>Intramacronucleata</taxon>
        <taxon>Spirotrichea</taxon>
        <taxon>Stichotrichia</taxon>
        <taxon>Sporadotrichida</taxon>
        <taxon>Halteriidae</taxon>
        <taxon>Halteria</taxon>
    </lineage>
</organism>